<accession>W0F804</accession>
<organism evidence="1 2">
    <name type="scientific">Niabella soli DSM 19437</name>
    <dbReference type="NCBI Taxonomy" id="929713"/>
    <lineage>
        <taxon>Bacteria</taxon>
        <taxon>Pseudomonadati</taxon>
        <taxon>Bacteroidota</taxon>
        <taxon>Chitinophagia</taxon>
        <taxon>Chitinophagales</taxon>
        <taxon>Chitinophagaceae</taxon>
        <taxon>Niabella</taxon>
    </lineage>
</organism>
<dbReference type="Proteomes" id="UP000003586">
    <property type="component" value="Chromosome"/>
</dbReference>
<protein>
    <submittedName>
        <fullName evidence="1">Uncharacterized protein</fullName>
    </submittedName>
</protein>
<dbReference type="STRING" id="929713.NIASO_17380"/>
<keyword evidence="2" id="KW-1185">Reference proteome</keyword>
<dbReference type="EMBL" id="CP007035">
    <property type="protein sequence ID" value="AHF17943.1"/>
    <property type="molecule type" value="Genomic_DNA"/>
</dbReference>
<proteinExistence type="predicted"/>
<dbReference type="AlphaFoldDB" id="W0F804"/>
<evidence type="ECO:0000313" key="1">
    <source>
        <dbReference type="EMBL" id="AHF17943.1"/>
    </source>
</evidence>
<evidence type="ECO:0000313" key="2">
    <source>
        <dbReference type="Proteomes" id="UP000003586"/>
    </source>
</evidence>
<dbReference type="HOGENOM" id="CLU_3236643_0_0_10"/>
<reference evidence="1 2" key="1">
    <citation type="submission" date="2013-12" db="EMBL/GenBank/DDBJ databases">
        <authorList>
            <consortium name="DOE Joint Genome Institute"/>
            <person name="Eisen J."/>
            <person name="Huntemann M."/>
            <person name="Han J."/>
            <person name="Chen A."/>
            <person name="Kyrpides N."/>
            <person name="Mavromatis K."/>
            <person name="Markowitz V."/>
            <person name="Palaniappan K."/>
            <person name="Ivanova N."/>
            <person name="Schaumberg A."/>
            <person name="Pati A."/>
            <person name="Liolios K."/>
            <person name="Nordberg H.P."/>
            <person name="Cantor M.N."/>
            <person name="Hua S.X."/>
            <person name="Woyke T."/>
        </authorList>
    </citation>
    <scope>NUCLEOTIDE SEQUENCE [LARGE SCALE GENOMIC DNA]</scope>
    <source>
        <strain evidence="2">DSM 19437</strain>
    </source>
</reference>
<name>W0F804_9BACT</name>
<gene>
    <name evidence="1" type="ORF">NIASO_17380</name>
</gene>
<dbReference type="KEGG" id="nso:NIASO_17380"/>
<sequence length="43" mass="5193">MLQYSVKKMKFCIAAFLKFSLDPIFLYIHPIYKQLTDVAYKFE</sequence>